<dbReference type="eggNOG" id="KOG3609">
    <property type="taxonomic scope" value="Eukaryota"/>
</dbReference>
<name>T1IHG8_STRMM</name>
<feature type="transmembrane region" description="Helical" evidence="8">
    <location>
        <begin position="1647"/>
        <end position="1665"/>
    </location>
</feature>
<feature type="repeat" description="ANK" evidence="6">
    <location>
        <begin position="1089"/>
        <end position="1111"/>
    </location>
</feature>
<feature type="compositionally biased region" description="Low complexity" evidence="7">
    <location>
        <begin position="163"/>
        <end position="185"/>
    </location>
</feature>
<keyword evidence="5" id="KW-0407">Ion channel</keyword>
<feature type="repeat" description="ANK" evidence="6">
    <location>
        <begin position="772"/>
        <end position="804"/>
    </location>
</feature>
<feature type="repeat" description="ANK" evidence="6">
    <location>
        <begin position="649"/>
        <end position="673"/>
    </location>
</feature>
<evidence type="ECO:0000256" key="7">
    <source>
        <dbReference type="SAM" id="MobiDB-lite"/>
    </source>
</evidence>
<evidence type="ECO:0000256" key="2">
    <source>
        <dbReference type="ARBA" id="ARBA00022737"/>
    </source>
</evidence>
<feature type="repeat" description="ANK" evidence="6">
    <location>
        <begin position="515"/>
        <end position="547"/>
    </location>
</feature>
<feature type="repeat" description="ANK" evidence="6">
    <location>
        <begin position="448"/>
        <end position="471"/>
    </location>
</feature>
<feature type="repeat" description="ANK" evidence="6">
    <location>
        <begin position="1191"/>
        <end position="1223"/>
    </location>
</feature>
<evidence type="ECO:0000256" key="8">
    <source>
        <dbReference type="SAM" id="Phobius"/>
    </source>
</evidence>
<protein>
    <submittedName>
        <fullName evidence="9">Uncharacterized protein</fullName>
    </submittedName>
</protein>
<reference evidence="10" key="1">
    <citation type="submission" date="2011-05" db="EMBL/GenBank/DDBJ databases">
        <authorList>
            <person name="Richards S.R."/>
            <person name="Qu J."/>
            <person name="Jiang H."/>
            <person name="Jhangiani S.N."/>
            <person name="Agravi P."/>
            <person name="Goodspeed R."/>
            <person name="Gross S."/>
            <person name="Mandapat C."/>
            <person name="Jackson L."/>
            <person name="Mathew T."/>
            <person name="Pu L."/>
            <person name="Thornton R."/>
            <person name="Saada N."/>
            <person name="Wilczek-Boney K.B."/>
            <person name="Lee S."/>
            <person name="Kovar C."/>
            <person name="Wu Y."/>
            <person name="Scherer S.E."/>
            <person name="Worley K.C."/>
            <person name="Muzny D.M."/>
            <person name="Gibbs R."/>
        </authorList>
    </citation>
    <scope>NUCLEOTIDE SEQUENCE</scope>
    <source>
        <strain evidence="10">Brora</strain>
    </source>
</reference>
<feature type="transmembrane region" description="Helical" evidence="8">
    <location>
        <begin position="1386"/>
        <end position="1407"/>
    </location>
</feature>
<evidence type="ECO:0000313" key="10">
    <source>
        <dbReference type="Proteomes" id="UP000014500"/>
    </source>
</evidence>
<organism evidence="9 10">
    <name type="scientific">Strigamia maritima</name>
    <name type="common">European centipede</name>
    <name type="synonym">Geophilus maritimus</name>
    <dbReference type="NCBI Taxonomy" id="126957"/>
    <lineage>
        <taxon>Eukaryota</taxon>
        <taxon>Metazoa</taxon>
        <taxon>Ecdysozoa</taxon>
        <taxon>Arthropoda</taxon>
        <taxon>Myriapoda</taxon>
        <taxon>Chilopoda</taxon>
        <taxon>Pleurostigmophora</taxon>
        <taxon>Geophilomorpha</taxon>
        <taxon>Linotaeniidae</taxon>
        <taxon>Strigamia</taxon>
    </lineage>
</organism>
<feature type="compositionally biased region" description="Low complexity" evidence="7">
    <location>
        <begin position="97"/>
        <end position="110"/>
    </location>
</feature>
<dbReference type="GO" id="GO:0005262">
    <property type="term" value="F:calcium channel activity"/>
    <property type="evidence" value="ECO:0007669"/>
    <property type="project" value="InterPro"/>
</dbReference>
<keyword evidence="8" id="KW-1133">Transmembrane helix</keyword>
<evidence type="ECO:0000256" key="4">
    <source>
        <dbReference type="ARBA" id="ARBA00023065"/>
    </source>
</evidence>
<sequence length="1809" mass="197687">MALITTHLYSSSKREKKKRCGFDGKDRPGVLLEREHPSTRDNDDLVNHPADENDKVSDNIMSTNDKDRPPPSTTKTEAAKVSDTMSANEKDRPPPATTKSKPAATPAPTKIPEDKNRPPPVTAKTEPVVKIQPPPLATAKPEPVVKDPGPNVPIVAPAPPAPVEKSSGAVSATATSTPTTGPKSSAADKKESVPVGQRLLLSSQKGDWPAVEQIIRHLERAQIGSASNGSINFGGGLDETGGLTPFMYAVKDNKVVIAERLLDLGANLNDKAKDGFTALHFAATYGKEEMLKMLINRRADGTIVGGPKQQLALHIVCSRTYVLPVPVLQQLLRLSGRESRLAIDKDGKSPLFLAVEHGHLTIVKELLSIMADSQLKLTKRGTGDTVLHLAARKHDLDILRMLVEFGAQVDAQNNDGQTVMHLAAADGDDPLMRFLLQAKANPNISDRLDRTPLHVAAEKGNTQVVDILTDKFKASVAERTKDGNTMLHIACMSGHPDTALAFLRKGVPFQMPNRAGARAIHTASKYGHVPVVLALLLKGEQVDSKTNDNYTALHIAVEACRPAVVEILLGHGAEVDLKGGKNGETPLHIAARVVGGEKCAGMLLKSGADVNAAGENGETALHIAARYGHLQMVELLLEDGANPNFQSKVGESPLHIAVRHCHYPVAAALLNYGGRSKEFAARLVNLQTCEGESALHYAAEITKDTVHHPNEDVDIVRTLMELDGDINLMTKATNETAIHYAARAGNSDVLLEMTHHISANLLQTAMNKQAGNGWSPLLVASEQGHLEVVNILLQNHARVDVFDESGKAALHVAAEKGHRAVVDVLLQHKAFVNARSKVGITPLHLAAMNGYNQLVTSLIESNGAMMDAFSLSKQTPLHMAAQNGQLQVCSTLLDLKADSNTTDELGQTPLHLAAENDHSDVVKLFLKHRPELVSMANSNGFTCAHIAAMKGSEAVIEELMRFNKVLVITARNKTSDSTSLHLAAEGGHDDVVRMLLTAGASATDENREGLTAVHLAAKHGHLNVLDALKSAVSGRVTSKKTGLTALHVAAQFGQTDVVRELLTYIPATVKSEPPAAHTEGFFKDAHADSGLTPLHLAAQWGHENIVRILLNSPGVQADAPTNVNATTPLHMAAQGGHTAVAGLLLSKSTNQLHLQDKRGRTALHLAATHGHLDMVSMLIGQGAEIDATDFSGMTSLHCAAKHGFIKVVEMLVESGASTKTETTEGKIPLSYAAASGHNDIVSFLTKKDMNPYTLIEDKKFIYDLMVSGKNINNKPIEEFILVSKAPVDIAVKLARNFTVLSTKEKDRAKDLEVAASYCENMAKELLALAASINSAGSILRAVDSRNIPFLDVLIELEQKEVVAHPAVQKYLTDVWMGNLRWGTWRIVLVFFAFIFVPPVWVTFSLPLNHRYNRTPIIKFMSYLVSHIFFIILLILTISLPIYPLHQRWSLAPKWVEYVLLIWLAGMLVSELTNPGDRAGLGWLKVVILAICAVGIVIHIVALMVFSLLDQIDREERVKILYIRNQFLGISLFLSFTLLLDYLTFHYLFGPWTIIIRNLLSDLGRFLVILSIFLFGFTFQIMAIGQITAKPVNITEVDCYEKKNPIHNAFFSFEYLITGMFGMMEQSARPCERITPDFAFGYFKLSRYVYLLVTLVVLVNLLIAMLSDTYQRIQAQSDLEWKYGRAKLIRNMNKMLPTPSPFNLLTQWMYYTFIIWKHRGKFCKKPKFCQRLKFKKVAPPAPAPGIGRAGGNWAKALKRGAHVAPSDNSTLALNRRQGLPLGPSKIENVVDWHMVCKKYLELIGSTKEDK</sequence>
<evidence type="ECO:0000256" key="3">
    <source>
        <dbReference type="ARBA" id="ARBA00023043"/>
    </source>
</evidence>
<keyword evidence="8" id="KW-0472">Membrane</keyword>
<feature type="region of interest" description="Disordered" evidence="7">
    <location>
        <begin position="156"/>
        <end position="192"/>
    </location>
</feature>
<dbReference type="SMART" id="SM00248">
    <property type="entry name" value="ANK"/>
    <property type="match status" value="28"/>
</dbReference>
<feature type="repeat" description="ANK" evidence="6">
    <location>
        <begin position="975"/>
        <end position="1007"/>
    </location>
</feature>
<feature type="transmembrane region" description="Helical" evidence="8">
    <location>
        <begin position="1485"/>
        <end position="1505"/>
    </location>
</feature>
<dbReference type="OMA" id="CLYIRNQ"/>
<keyword evidence="8" id="KW-0812">Transmembrane</keyword>
<dbReference type="GO" id="GO:0016020">
    <property type="term" value="C:membrane"/>
    <property type="evidence" value="ECO:0007669"/>
    <property type="project" value="InterPro"/>
</dbReference>
<feature type="repeat" description="ANK" evidence="6">
    <location>
        <begin position="241"/>
        <end position="273"/>
    </location>
</feature>
<feature type="repeat" description="ANK" evidence="6">
    <location>
        <begin position="616"/>
        <end position="648"/>
    </location>
</feature>
<feature type="transmembrane region" description="Helical" evidence="8">
    <location>
        <begin position="1525"/>
        <end position="1544"/>
    </location>
</feature>
<feature type="region of interest" description="Disordered" evidence="7">
    <location>
        <begin position="1"/>
        <end position="144"/>
    </location>
</feature>
<dbReference type="PhylomeDB" id="T1IHG8"/>
<dbReference type="EnsemblMetazoa" id="SMAR000283-RA">
    <property type="protein sequence ID" value="SMAR000283-PA"/>
    <property type="gene ID" value="SMAR000283"/>
</dbReference>
<dbReference type="Gene3D" id="1.25.40.20">
    <property type="entry name" value="Ankyrin repeat-containing domain"/>
    <property type="match status" value="7"/>
</dbReference>
<feature type="repeat" description="ANK" evidence="6">
    <location>
        <begin position="482"/>
        <end position="514"/>
    </location>
</feature>
<evidence type="ECO:0000256" key="1">
    <source>
        <dbReference type="ARBA" id="ARBA00022448"/>
    </source>
</evidence>
<evidence type="ECO:0000313" key="9">
    <source>
        <dbReference type="EnsemblMetazoa" id="SMAR000283-PA"/>
    </source>
</evidence>
<evidence type="ECO:0000256" key="5">
    <source>
        <dbReference type="ARBA" id="ARBA00023303"/>
    </source>
</evidence>
<feature type="repeat" description="ANK" evidence="6">
    <location>
        <begin position="582"/>
        <end position="615"/>
    </location>
</feature>
<dbReference type="PRINTS" id="PR01415">
    <property type="entry name" value="ANKYRIN"/>
</dbReference>
<dbReference type="InterPro" id="IPR002153">
    <property type="entry name" value="TRPC_channel"/>
</dbReference>
<dbReference type="Pfam" id="PF00023">
    <property type="entry name" value="Ank"/>
    <property type="match status" value="4"/>
</dbReference>
<dbReference type="HOGENOM" id="CLU_001375_1_0_1"/>
<keyword evidence="2" id="KW-0677">Repeat</keyword>
<dbReference type="eggNOG" id="KOG4177">
    <property type="taxonomic scope" value="Eukaryota"/>
</dbReference>
<feature type="repeat" description="ANK" evidence="6">
    <location>
        <begin position="1158"/>
        <end position="1190"/>
    </location>
</feature>
<feature type="repeat" description="ANK" evidence="6">
    <location>
        <begin position="872"/>
        <end position="904"/>
    </location>
</feature>
<feature type="compositionally biased region" description="Basic and acidic residues" evidence="7">
    <location>
        <begin position="20"/>
        <end position="57"/>
    </location>
</feature>
<dbReference type="SUPFAM" id="SSF48403">
    <property type="entry name" value="Ankyrin repeat"/>
    <property type="match status" value="4"/>
</dbReference>
<proteinExistence type="predicted"/>
<dbReference type="Proteomes" id="UP000014500">
    <property type="component" value="Unassembled WGS sequence"/>
</dbReference>
<evidence type="ECO:0000256" key="6">
    <source>
        <dbReference type="PROSITE-ProRule" id="PRU00023"/>
    </source>
</evidence>
<feature type="repeat" description="ANK" evidence="6">
    <location>
        <begin position="1124"/>
        <end position="1150"/>
    </location>
</feature>
<feature type="repeat" description="ANK" evidence="6">
    <location>
        <begin position="1041"/>
        <end position="1062"/>
    </location>
</feature>
<feature type="repeat" description="ANK" evidence="6">
    <location>
        <begin position="805"/>
        <end position="837"/>
    </location>
</feature>
<dbReference type="PANTHER" id="PTHR24198:SF165">
    <property type="entry name" value="ANKYRIN REPEAT-CONTAINING PROTEIN-RELATED"/>
    <property type="match status" value="1"/>
</dbReference>
<keyword evidence="1" id="KW-0813">Transport</keyword>
<dbReference type="STRING" id="126957.T1IHG8"/>
<dbReference type="InterPro" id="IPR002110">
    <property type="entry name" value="Ankyrin_rpt"/>
</dbReference>
<dbReference type="PANTHER" id="PTHR24198">
    <property type="entry name" value="ANKYRIN REPEAT AND PROTEIN KINASE DOMAIN-CONTAINING PROTEIN"/>
    <property type="match status" value="1"/>
</dbReference>
<reference evidence="9" key="2">
    <citation type="submission" date="2015-02" db="UniProtKB">
        <authorList>
            <consortium name="EnsemblMetazoa"/>
        </authorList>
    </citation>
    <scope>IDENTIFICATION</scope>
</reference>
<keyword evidence="4" id="KW-0406">Ion transport</keyword>
<feature type="repeat" description="ANK" evidence="6">
    <location>
        <begin position="274"/>
        <end position="300"/>
    </location>
</feature>
<keyword evidence="10" id="KW-1185">Reference proteome</keyword>
<feature type="repeat" description="ANK" evidence="6">
    <location>
        <begin position="905"/>
        <end position="937"/>
    </location>
</feature>
<dbReference type="PROSITE" id="PS50088">
    <property type="entry name" value="ANK_REPEAT"/>
    <property type="match status" value="24"/>
</dbReference>
<dbReference type="Pfam" id="PF12796">
    <property type="entry name" value="Ank_2"/>
    <property type="match status" value="9"/>
</dbReference>
<accession>T1IHG8</accession>
<feature type="repeat" description="ANK" evidence="6">
    <location>
        <begin position="346"/>
        <end position="378"/>
    </location>
</feature>
<dbReference type="PROSITE" id="PS50297">
    <property type="entry name" value="ANK_REP_REGION"/>
    <property type="match status" value="23"/>
</dbReference>
<dbReference type="EMBL" id="JH429903">
    <property type="status" value="NOT_ANNOTATED_CDS"/>
    <property type="molecule type" value="Genomic_DNA"/>
</dbReference>
<feature type="repeat" description="ANK" evidence="6">
    <location>
        <begin position="415"/>
        <end position="447"/>
    </location>
</feature>
<feature type="repeat" description="ANK" evidence="6">
    <location>
        <begin position="548"/>
        <end position="580"/>
    </location>
</feature>
<keyword evidence="3 6" id="KW-0040">ANK repeat</keyword>
<feature type="transmembrane region" description="Helical" evidence="8">
    <location>
        <begin position="1565"/>
        <end position="1586"/>
    </location>
</feature>
<dbReference type="PRINTS" id="PR01097">
    <property type="entry name" value="TRNSRECEPTRP"/>
</dbReference>
<feature type="transmembrane region" description="Helical" evidence="8">
    <location>
        <begin position="1454"/>
        <end position="1473"/>
    </location>
</feature>
<dbReference type="InterPro" id="IPR036770">
    <property type="entry name" value="Ankyrin_rpt-contain_sf"/>
</dbReference>
<feature type="repeat" description="ANK" evidence="6">
    <location>
        <begin position="838"/>
        <end position="871"/>
    </location>
</feature>
<feature type="transmembrane region" description="Helical" evidence="8">
    <location>
        <begin position="1419"/>
        <end position="1442"/>
    </location>
</feature>
<feature type="repeat" description="ANK" evidence="6">
    <location>
        <begin position="382"/>
        <end position="414"/>
    </location>
</feature>
<feature type="repeat" description="ANK" evidence="6">
    <location>
        <begin position="1008"/>
        <end position="1028"/>
    </location>
</feature>